<evidence type="ECO:0000256" key="1">
    <source>
        <dbReference type="SAM" id="MobiDB-lite"/>
    </source>
</evidence>
<gene>
    <name evidence="3" type="ORF">SAMN02787118_13258</name>
</gene>
<evidence type="ECO:0000313" key="4">
    <source>
        <dbReference type="Proteomes" id="UP000181942"/>
    </source>
</evidence>
<reference evidence="3 4" key="1">
    <citation type="submission" date="2016-10" db="EMBL/GenBank/DDBJ databases">
        <authorList>
            <person name="de Groot N.N."/>
        </authorList>
    </citation>
    <scope>NUCLEOTIDE SEQUENCE [LARGE SCALE GENOMIC DNA]</scope>
    <source>
        <strain evidence="3 4">OK461</strain>
    </source>
</reference>
<feature type="transmembrane region" description="Helical" evidence="2">
    <location>
        <begin position="17"/>
        <end position="34"/>
    </location>
</feature>
<feature type="transmembrane region" description="Helical" evidence="2">
    <location>
        <begin position="40"/>
        <end position="62"/>
    </location>
</feature>
<evidence type="ECO:0000313" key="3">
    <source>
        <dbReference type="EMBL" id="SFG89890.1"/>
    </source>
</evidence>
<name>A0A1I2VL82_9ACTN</name>
<keyword evidence="2" id="KW-0812">Transmembrane</keyword>
<dbReference type="Proteomes" id="UP000181942">
    <property type="component" value="Unassembled WGS sequence"/>
</dbReference>
<feature type="compositionally biased region" description="Basic residues" evidence="1">
    <location>
        <begin position="79"/>
        <end position="93"/>
    </location>
</feature>
<proteinExistence type="predicted"/>
<dbReference type="RefSeq" id="WP_079174598.1">
    <property type="nucleotide sequence ID" value="NZ_FONR01000032.1"/>
</dbReference>
<keyword evidence="2" id="KW-1133">Transmembrane helix</keyword>
<evidence type="ECO:0000256" key="2">
    <source>
        <dbReference type="SAM" id="Phobius"/>
    </source>
</evidence>
<sequence>MSPPVQPPVRTGKVRRATVGVLSGSAVVGALTMAGAPWEAVVSTVAGTLVVSLVLGLAQIVMPEESEHKRDLLLEWLRHRERRTKPRARRPARRTSGTGSRR</sequence>
<dbReference type="EMBL" id="FONR01000032">
    <property type="protein sequence ID" value="SFG89890.1"/>
    <property type="molecule type" value="Genomic_DNA"/>
</dbReference>
<accession>A0A1I2VL82</accession>
<organism evidence="3 4">
    <name type="scientific">Streptomyces mirabilis</name>
    <dbReference type="NCBI Taxonomy" id="68239"/>
    <lineage>
        <taxon>Bacteria</taxon>
        <taxon>Bacillati</taxon>
        <taxon>Actinomycetota</taxon>
        <taxon>Actinomycetes</taxon>
        <taxon>Kitasatosporales</taxon>
        <taxon>Streptomycetaceae</taxon>
        <taxon>Streptomyces</taxon>
    </lineage>
</organism>
<keyword evidence="2" id="KW-0472">Membrane</keyword>
<protein>
    <submittedName>
        <fullName evidence="3">Uncharacterized protein</fullName>
    </submittedName>
</protein>
<dbReference type="AlphaFoldDB" id="A0A1I2VL82"/>
<feature type="region of interest" description="Disordered" evidence="1">
    <location>
        <begin position="79"/>
        <end position="102"/>
    </location>
</feature>